<dbReference type="GO" id="GO:0005506">
    <property type="term" value="F:iron ion binding"/>
    <property type="evidence" value="ECO:0007669"/>
    <property type="project" value="InterPro"/>
</dbReference>
<dbReference type="OrthoDB" id="9814936at2"/>
<feature type="binding site" evidence="12">
    <location>
        <position position="10"/>
    </location>
    <ligand>
        <name>Fe cation</name>
        <dbReference type="ChEBI" id="CHEBI:24875"/>
        <label>1</label>
    </ligand>
</feature>
<accession>E0E1V0</accession>
<evidence type="ECO:0000256" key="7">
    <source>
        <dbReference type="ARBA" id="ARBA00022982"/>
    </source>
</evidence>
<comment type="catalytic activity">
    <reaction evidence="11">
        <text>reduced [rubredoxin] + superoxide + 2 H(+) = oxidized [rubredoxin] + H2O2</text>
        <dbReference type="Rhea" id="RHEA:21324"/>
        <dbReference type="Rhea" id="RHEA-COMP:10302"/>
        <dbReference type="Rhea" id="RHEA-COMP:10303"/>
        <dbReference type="ChEBI" id="CHEBI:15378"/>
        <dbReference type="ChEBI" id="CHEBI:16240"/>
        <dbReference type="ChEBI" id="CHEBI:18421"/>
        <dbReference type="ChEBI" id="CHEBI:29033"/>
        <dbReference type="ChEBI" id="CHEBI:29034"/>
        <dbReference type="EC" id="1.15.1.2"/>
    </reaction>
</comment>
<dbReference type="InterPro" id="IPR004793">
    <property type="entry name" value="Desulfoferrodoxin_rbo"/>
</dbReference>
<evidence type="ECO:0000259" key="13">
    <source>
        <dbReference type="Pfam" id="PF01880"/>
    </source>
</evidence>
<name>E0E1V0_9FIRM</name>
<dbReference type="AlphaFoldDB" id="E0E1V0"/>
<dbReference type="Pfam" id="PF01880">
    <property type="entry name" value="Desulfoferrodox"/>
    <property type="match status" value="1"/>
</dbReference>
<evidence type="ECO:0000256" key="9">
    <source>
        <dbReference type="ARBA" id="ARBA00024690"/>
    </source>
</evidence>
<dbReference type="Gene3D" id="2.60.40.730">
    <property type="entry name" value="SOR catalytic domain"/>
    <property type="match status" value="1"/>
</dbReference>
<dbReference type="NCBIfam" id="TIGR00332">
    <property type="entry name" value="neela_ferrous"/>
    <property type="match status" value="1"/>
</dbReference>
<comment type="similarity">
    <text evidence="2">Belongs to the desulfoferrodoxin family.</text>
</comment>
<evidence type="ECO:0000256" key="6">
    <source>
        <dbReference type="ARBA" id="ARBA00022723"/>
    </source>
</evidence>
<dbReference type="PANTHER" id="PTHR36541">
    <property type="entry name" value="SUPEROXIDE REDUCTASE-RELATED"/>
    <property type="match status" value="1"/>
</dbReference>
<dbReference type="GeneID" id="84800184"/>
<dbReference type="STRING" id="596315.HMPREF0634_1075"/>
<feature type="binding site" evidence="12">
    <location>
        <position position="30"/>
    </location>
    <ligand>
        <name>Fe cation</name>
        <dbReference type="ChEBI" id="CHEBI:24875"/>
        <label>1</label>
    </ligand>
</feature>
<sequence length="128" mass="14076">MARELTFYKCNRCGNIVELLVNGGGTLVCCREDMKELKANSTDAANEKHVPVVEVAGNKVSVKVGSVAHPMTEEHHIAFVVLLTEKTVQRVDLDHVGEPVAEFVLADDDKVVAAYEYCNLHGLWVARV</sequence>
<dbReference type="GO" id="GO:0050605">
    <property type="term" value="F:superoxide reductase activity"/>
    <property type="evidence" value="ECO:0007669"/>
    <property type="project" value="UniProtKB-EC"/>
</dbReference>
<dbReference type="RefSeq" id="WP_007788585.1">
    <property type="nucleotide sequence ID" value="NZ_ADGQ01000024.1"/>
</dbReference>
<keyword evidence="16" id="KW-1185">Reference proteome</keyword>
<dbReference type="CDD" id="cd00974">
    <property type="entry name" value="DSRD"/>
    <property type="match status" value="1"/>
</dbReference>
<protein>
    <recommendedName>
        <fullName evidence="4">Desulfoferrodoxin</fullName>
        <ecNumber evidence="3">1.15.1.2</ecNumber>
    </recommendedName>
    <alternativeName>
        <fullName evidence="10">Superoxide reductase</fullName>
    </alternativeName>
</protein>
<dbReference type="eggNOG" id="COG2033">
    <property type="taxonomic scope" value="Bacteria"/>
</dbReference>
<dbReference type="NCBIfam" id="TIGR00319">
    <property type="entry name" value="desulf_FeS4"/>
    <property type="match status" value="1"/>
</dbReference>
<evidence type="ECO:0000256" key="3">
    <source>
        <dbReference type="ARBA" id="ARBA00012679"/>
    </source>
</evidence>
<dbReference type="Gene3D" id="2.20.28.100">
    <property type="entry name" value="Desulphoferrodoxin, N-terminal domain"/>
    <property type="match status" value="1"/>
</dbReference>
<dbReference type="SUPFAM" id="SSF57802">
    <property type="entry name" value="Rubredoxin-like"/>
    <property type="match status" value="1"/>
</dbReference>
<dbReference type="EMBL" id="ADGQ01000024">
    <property type="protein sequence ID" value="EFM65134.1"/>
    <property type="molecule type" value="Genomic_DNA"/>
</dbReference>
<dbReference type="NCBIfam" id="TIGR00320">
    <property type="entry name" value="dfx_rbo"/>
    <property type="match status" value="1"/>
</dbReference>
<dbReference type="PANTHER" id="PTHR36541:SF1">
    <property type="entry name" value="SUPEROXIDE REDUCTASE-RELATED"/>
    <property type="match status" value="1"/>
</dbReference>
<keyword evidence="8 12" id="KW-0408">Iron</keyword>
<feature type="binding site" evidence="12">
    <location>
        <position position="118"/>
    </location>
    <ligand>
        <name>Fe cation</name>
        <dbReference type="ChEBI" id="CHEBI:24875"/>
        <label>1</label>
    </ligand>
</feature>
<feature type="binding site" evidence="12">
    <location>
        <position position="121"/>
    </location>
    <ligand>
        <name>Fe cation</name>
        <dbReference type="ChEBI" id="CHEBI:24875"/>
        <label>1</label>
    </ligand>
</feature>
<dbReference type="Proteomes" id="UP000003244">
    <property type="component" value="Unassembled WGS sequence"/>
</dbReference>
<evidence type="ECO:0000256" key="5">
    <source>
        <dbReference type="ARBA" id="ARBA00022448"/>
    </source>
</evidence>
<keyword evidence="7" id="KW-0249">Electron transport</keyword>
<comment type="function">
    <text evidence="9">Catalyzes the one-electron reduction of superoxide anion radical to hydrogen peroxide at a nonheme ferrous iron center. Plays a fundamental role in case of oxidative stress via its superoxide detoxification activity.</text>
</comment>
<comment type="cofactor">
    <cofactor evidence="12">
        <name>Fe(2+)</name>
        <dbReference type="ChEBI" id="CHEBI:29033"/>
    </cofactor>
    <text evidence="12">Binds 1 Fe(2+) ion per subunit. The iron ion 2 is coordinated via four histidines and one cysteine residue.</text>
</comment>
<comment type="caution">
    <text evidence="15">The sequence shown here is derived from an EMBL/GenBank/DDBJ whole genome shotgun (WGS) entry which is preliminary data.</text>
</comment>
<evidence type="ECO:0000256" key="10">
    <source>
        <dbReference type="ARBA" id="ARBA00031398"/>
    </source>
</evidence>
<evidence type="ECO:0000256" key="12">
    <source>
        <dbReference type="PIRSR" id="PIRSR604793-1"/>
    </source>
</evidence>
<feature type="binding site" evidence="12">
    <location>
        <position position="29"/>
    </location>
    <ligand>
        <name>Fe cation</name>
        <dbReference type="ChEBI" id="CHEBI:24875"/>
        <label>1</label>
    </ligand>
</feature>
<dbReference type="InterPro" id="IPR004462">
    <property type="entry name" value="Desulfoferrodoxin_N"/>
</dbReference>
<dbReference type="GO" id="GO:0019430">
    <property type="term" value="P:removal of superoxide radicals"/>
    <property type="evidence" value="ECO:0007669"/>
    <property type="project" value="InterPro"/>
</dbReference>
<evidence type="ECO:0000313" key="16">
    <source>
        <dbReference type="Proteomes" id="UP000003244"/>
    </source>
</evidence>
<dbReference type="InterPro" id="IPR002742">
    <property type="entry name" value="Desulfoferrodoxin_Fe-bd_dom"/>
</dbReference>
<evidence type="ECO:0000256" key="1">
    <source>
        <dbReference type="ARBA" id="ARBA00001973"/>
    </source>
</evidence>
<dbReference type="Pfam" id="PF06397">
    <property type="entry name" value="Desulfoferrod_N"/>
    <property type="match status" value="1"/>
</dbReference>
<comment type="cofactor">
    <cofactor evidence="12">
        <name>Fe(3+)</name>
        <dbReference type="ChEBI" id="CHEBI:29034"/>
    </cofactor>
    <text evidence="12">Binds 1 Fe(3+) ion per subunit. The iron ion 1 is coordinated via 4 cysteine residues.</text>
</comment>
<dbReference type="SUPFAM" id="SSF49367">
    <property type="entry name" value="Superoxide reductase-like"/>
    <property type="match status" value="1"/>
</dbReference>
<evidence type="ECO:0000256" key="11">
    <source>
        <dbReference type="ARBA" id="ARBA00047448"/>
    </source>
</evidence>
<dbReference type="InterPro" id="IPR051233">
    <property type="entry name" value="Desulfoferrodoxin_SOR"/>
</dbReference>
<evidence type="ECO:0000256" key="2">
    <source>
        <dbReference type="ARBA" id="ARBA00005941"/>
    </source>
</evidence>
<feature type="binding site" evidence="12">
    <location>
        <position position="75"/>
    </location>
    <ligand>
        <name>Fe cation</name>
        <dbReference type="ChEBI" id="CHEBI:24875"/>
        <label>2</label>
        <note>catalytic</note>
    </ligand>
</feature>
<comment type="cofactor">
    <cofactor evidence="1">
        <name>Cu(2+)</name>
        <dbReference type="ChEBI" id="CHEBI:29036"/>
    </cofactor>
</comment>
<evidence type="ECO:0000256" key="8">
    <source>
        <dbReference type="ARBA" id="ARBA00023004"/>
    </source>
</evidence>
<evidence type="ECO:0000313" key="15">
    <source>
        <dbReference type="EMBL" id="EFM65134.1"/>
    </source>
</evidence>
<organism evidence="15 16">
    <name type="scientific">Peptostreptococcus stomatis DSM 17678</name>
    <dbReference type="NCBI Taxonomy" id="596315"/>
    <lineage>
        <taxon>Bacteria</taxon>
        <taxon>Bacillati</taxon>
        <taxon>Bacillota</taxon>
        <taxon>Clostridia</taxon>
        <taxon>Peptostreptococcales</taxon>
        <taxon>Peptostreptococcaceae</taxon>
        <taxon>Peptostreptococcus</taxon>
    </lineage>
</organism>
<evidence type="ECO:0000256" key="4">
    <source>
        <dbReference type="ARBA" id="ARBA00014839"/>
    </source>
</evidence>
<gene>
    <name evidence="15" type="ORF">HMPREF0634_1075</name>
</gene>
<keyword evidence="5" id="KW-0813">Transport</keyword>
<feature type="domain" description="Desulfoferrodoxin ferrous iron-binding" evidence="13">
    <location>
        <begin position="42"/>
        <end position="125"/>
    </location>
</feature>
<dbReference type="InterPro" id="IPR038094">
    <property type="entry name" value="Desulfoferrodoxin_N_sf"/>
</dbReference>
<keyword evidence="6 12" id="KW-0479">Metal-binding</keyword>
<reference evidence="15 16" key="1">
    <citation type="submission" date="2010-08" db="EMBL/GenBank/DDBJ databases">
        <authorList>
            <person name="Harkins D.M."/>
            <person name="Madupu R."/>
            <person name="Durkin A.S."/>
            <person name="Torralba M."/>
            <person name="Methe B."/>
            <person name="Sutton G.G."/>
            <person name="Nelson K.E."/>
        </authorList>
    </citation>
    <scope>NUCLEOTIDE SEQUENCE [LARGE SCALE GENOMIC DNA]</scope>
    <source>
        <strain evidence="15 16">DSM 17678</strain>
    </source>
</reference>
<feature type="domain" description="Desulfoferrodoxin N-terminal" evidence="14">
    <location>
        <begin position="3"/>
        <end position="36"/>
    </location>
</feature>
<feature type="binding site" evidence="12">
    <location>
        <position position="49"/>
    </location>
    <ligand>
        <name>Fe cation</name>
        <dbReference type="ChEBI" id="CHEBI:24875"/>
        <label>2</label>
        <note>catalytic</note>
    </ligand>
</feature>
<feature type="binding site" evidence="12">
    <location>
        <position position="13"/>
    </location>
    <ligand>
        <name>Fe cation</name>
        <dbReference type="ChEBI" id="CHEBI:24875"/>
        <label>1</label>
    </ligand>
</feature>
<evidence type="ECO:0000259" key="14">
    <source>
        <dbReference type="Pfam" id="PF06397"/>
    </source>
</evidence>
<feature type="binding site" evidence="12">
    <location>
        <position position="69"/>
    </location>
    <ligand>
        <name>Fe cation</name>
        <dbReference type="ChEBI" id="CHEBI:24875"/>
        <label>2</label>
        <note>catalytic</note>
    </ligand>
</feature>
<dbReference type="EC" id="1.15.1.2" evidence="3"/>
<proteinExistence type="inferred from homology"/>
<dbReference type="InterPro" id="IPR036073">
    <property type="entry name" value="Desulfoferrodoxin_Fe-bd_dom_sf"/>
</dbReference>